<protein>
    <recommendedName>
        <fullName evidence="5">HEAT repeat-containing protein</fullName>
    </recommendedName>
</protein>
<evidence type="ECO:0008006" key="5">
    <source>
        <dbReference type="Google" id="ProtNLM"/>
    </source>
</evidence>
<feature type="chain" id="PRO_5031411596" description="HEAT repeat-containing protein" evidence="2">
    <location>
        <begin position="21"/>
        <end position="265"/>
    </location>
</feature>
<dbReference type="RefSeq" id="WP_183460445.1">
    <property type="nucleotide sequence ID" value="NZ_JACHWZ010000011.1"/>
</dbReference>
<comment type="caution">
    <text evidence="3">The sequence shown here is derived from an EMBL/GenBank/DDBJ whole genome shotgun (WGS) entry which is preliminary data.</text>
</comment>
<keyword evidence="2" id="KW-0732">Signal</keyword>
<dbReference type="EMBL" id="JACHWZ010000011">
    <property type="protein sequence ID" value="MBB3061754.1"/>
    <property type="molecule type" value="Genomic_DNA"/>
</dbReference>
<evidence type="ECO:0000313" key="3">
    <source>
        <dbReference type="EMBL" id="MBB3061754.1"/>
    </source>
</evidence>
<name>A0A7W4ZAV2_9GAMM</name>
<evidence type="ECO:0000313" key="4">
    <source>
        <dbReference type="Proteomes" id="UP000535937"/>
    </source>
</evidence>
<evidence type="ECO:0000256" key="2">
    <source>
        <dbReference type="SAM" id="SignalP"/>
    </source>
</evidence>
<feature type="signal peptide" evidence="2">
    <location>
        <begin position="1"/>
        <end position="20"/>
    </location>
</feature>
<keyword evidence="4" id="KW-1185">Reference proteome</keyword>
<gene>
    <name evidence="3" type="ORF">FHS09_002594</name>
</gene>
<reference evidence="3 4" key="1">
    <citation type="submission" date="2020-08" db="EMBL/GenBank/DDBJ databases">
        <title>Genomic Encyclopedia of Type Strains, Phase III (KMG-III): the genomes of soil and plant-associated and newly described type strains.</title>
        <authorList>
            <person name="Whitman W."/>
        </authorList>
    </citation>
    <scope>NUCLEOTIDE SEQUENCE [LARGE SCALE GENOMIC DNA]</scope>
    <source>
        <strain evidence="3 4">CECT 8799</strain>
    </source>
</reference>
<accession>A0A7W4ZAV2</accession>
<feature type="compositionally biased region" description="Basic and acidic residues" evidence="1">
    <location>
        <begin position="33"/>
        <end position="42"/>
    </location>
</feature>
<evidence type="ECO:0000256" key="1">
    <source>
        <dbReference type="SAM" id="MobiDB-lite"/>
    </source>
</evidence>
<proteinExistence type="predicted"/>
<organism evidence="3 4">
    <name type="scientific">Microbulbifer rhizosphaerae</name>
    <dbReference type="NCBI Taxonomy" id="1562603"/>
    <lineage>
        <taxon>Bacteria</taxon>
        <taxon>Pseudomonadati</taxon>
        <taxon>Pseudomonadota</taxon>
        <taxon>Gammaproteobacteria</taxon>
        <taxon>Cellvibrionales</taxon>
        <taxon>Microbulbiferaceae</taxon>
        <taxon>Microbulbifer</taxon>
    </lineage>
</organism>
<dbReference type="AlphaFoldDB" id="A0A7W4ZAV2"/>
<feature type="region of interest" description="Disordered" evidence="1">
    <location>
        <begin position="27"/>
        <end position="73"/>
    </location>
</feature>
<sequence length="265" mass="29505">MKYLLSAVMLALVGALLLTAEFGQQQAPAPATAEEKPGEADRPASLSGEPTPQELTLDQPRVQRQSLDDQSRQERGLLHRQIVELANCHQTYSCPQNLSDPRASDILQGKMLAEKLRAYADFHRENDYFDGESAEMARAFLDHPDGFVQEAAIDLMSMQAPNRDNALVLIEALESSYDAKIVNQAMKELQRYPDLQPQVDQLLAQSLQTGSLFVAQEVALNILPHLSPQNLQAFEEVAEKLPQNSQRAKALKSNLREFRLRQSGG</sequence>
<dbReference type="Proteomes" id="UP000535937">
    <property type="component" value="Unassembled WGS sequence"/>
</dbReference>